<name>A0ABQ2ZGG7_9ACTN</name>
<keyword evidence="2" id="KW-1185">Reference proteome</keyword>
<organism evidence="1 2">
    <name type="scientific">Streptomyces djakartensis</name>
    <dbReference type="NCBI Taxonomy" id="68193"/>
    <lineage>
        <taxon>Bacteria</taxon>
        <taxon>Bacillati</taxon>
        <taxon>Actinomycetota</taxon>
        <taxon>Actinomycetes</taxon>
        <taxon>Kitasatosporales</taxon>
        <taxon>Streptomycetaceae</taxon>
        <taxon>Streptomyces</taxon>
    </lineage>
</organism>
<protein>
    <recommendedName>
        <fullName evidence="3">Ferredoxin</fullName>
    </recommendedName>
</protein>
<evidence type="ECO:0000313" key="2">
    <source>
        <dbReference type="Proteomes" id="UP000653308"/>
    </source>
</evidence>
<proteinExistence type="predicted"/>
<dbReference type="EMBL" id="BMWE01000004">
    <property type="protein sequence ID" value="GGY12960.1"/>
    <property type="molecule type" value="Genomic_DNA"/>
</dbReference>
<dbReference type="Proteomes" id="UP000653308">
    <property type="component" value="Unassembled WGS sequence"/>
</dbReference>
<dbReference type="RefSeq" id="WP_190197199.1">
    <property type="nucleotide sequence ID" value="NZ_BMWE01000004.1"/>
</dbReference>
<evidence type="ECO:0000313" key="1">
    <source>
        <dbReference type="EMBL" id="GGY12960.1"/>
    </source>
</evidence>
<evidence type="ECO:0008006" key="3">
    <source>
        <dbReference type="Google" id="ProtNLM"/>
    </source>
</evidence>
<accession>A0ABQ2ZGG7</accession>
<gene>
    <name evidence="1" type="ORF">GCM10010384_18200</name>
</gene>
<comment type="caution">
    <text evidence="1">The sequence shown here is derived from an EMBL/GenBank/DDBJ whole genome shotgun (WGS) entry which is preliminary data.</text>
</comment>
<sequence length="70" mass="7640">MPGTDVTPPNAEPKTRRCHCVIAHPQDENEWARAQAALDNALATNDAQGVLLACMQLMQPCPTRDEQAAR</sequence>
<reference evidence="2" key="1">
    <citation type="journal article" date="2019" name="Int. J. Syst. Evol. Microbiol.">
        <title>The Global Catalogue of Microorganisms (GCM) 10K type strain sequencing project: providing services to taxonomists for standard genome sequencing and annotation.</title>
        <authorList>
            <consortium name="The Broad Institute Genomics Platform"/>
            <consortium name="The Broad Institute Genome Sequencing Center for Infectious Disease"/>
            <person name="Wu L."/>
            <person name="Ma J."/>
        </authorList>
    </citation>
    <scope>NUCLEOTIDE SEQUENCE [LARGE SCALE GENOMIC DNA]</scope>
    <source>
        <strain evidence="2">JCM 4957</strain>
    </source>
</reference>